<keyword evidence="2" id="KW-0645">Protease</keyword>
<evidence type="ECO:0000256" key="1">
    <source>
        <dbReference type="SAM" id="SignalP"/>
    </source>
</evidence>
<dbReference type="EMBL" id="JACHIK010000003">
    <property type="protein sequence ID" value="MBB5041543.1"/>
    <property type="molecule type" value="Genomic_DNA"/>
</dbReference>
<dbReference type="PIRSF" id="PIRSF010521">
    <property type="entry name" value="DUF922_bac"/>
    <property type="match status" value="1"/>
</dbReference>
<keyword evidence="3" id="KW-1185">Reference proteome</keyword>
<organism evidence="2 3">
    <name type="scientific">Shinella fusca</name>
    <dbReference type="NCBI Taxonomy" id="544480"/>
    <lineage>
        <taxon>Bacteria</taxon>
        <taxon>Pseudomonadati</taxon>
        <taxon>Pseudomonadota</taxon>
        <taxon>Alphaproteobacteria</taxon>
        <taxon>Hyphomicrobiales</taxon>
        <taxon>Rhizobiaceae</taxon>
        <taxon>Shinella</taxon>
    </lineage>
</organism>
<keyword evidence="2" id="KW-0378">Hydrolase</keyword>
<dbReference type="InterPro" id="IPR010321">
    <property type="entry name" value="DUF922"/>
</dbReference>
<dbReference type="PROSITE" id="PS51257">
    <property type="entry name" value="PROKAR_LIPOPROTEIN"/>
    <property type="match status" value="1"/>
</dbReference>
<protein>
    <submittedName>
        <fullName evidence="2">Putative secreted Zn-dependent protease</fullName>
    </submittedName>
</protein>
<feature type="signal peptide" evidence="1">
    <location>
        <begin position="1"/>
        <end position="30"/>
    </location>
</feature>
<dbReference type="RefSeq" id="WP_380779856.1">
    <property type="nucleotide sequence ID" value="NZ_JACHIK010000003.1"/>
</dbReference>
<dbReference type="AlphaFoldDB" id="A0A7W7YSH9"/>
<sequence>MQTRMKTVARLMALGALGALACLAFQSARAETITSKSFAYFSVGGHTAAELDEELGKRGPVMMHNGSRHPGATKIKWGGSVTYVKRGNRCAVGDAKVTLSTKIILPRWKNRKRATPSLALIWDTLSADIKRHEERHAEIARNHARELERTLKRLPPEADCERMQARVDRATADAVSKHDADQARFDKVESKNFNDRMMRLLTHRLKSKLQ</sequence>
<accession>A0A7W7YSH9</accession>
<name>A0A7W7YSH9_9HYPH</name>
<evidence type="ECO:0000313" key="2">
    <source>
        <dbReference type="EMBL" id="MBB5041543.1"/>
    </source>
</evidence>
<reference evidence="2 3" key="1">
    <citation type="submission" date="2020-08" db="EMBL/GenBank/DDBJ databases">
        <title>Genomic Encyclopedia of Type Strains, Phase IV (KMG-IV): sequencing the most valuable type-strain genomes for metagenomic binning, comparative biology and taxonomic classification.</title>
        <authorList>
            <person name="Goeker M."/>
        </authorList>
    </citation>
    <scope>NUCLEOTIDE SEQUENCE [LARGE SCALE GENOMIC DNA]</scope>
    <source>
        <strain evidence="2 3">DSM 21319</strain>
    </source>
</reference>
<feature type="chain" id="PRO_5030508596" evidence="1">
    <location>
        <begin position="31"/>
        <end position="210"/>
    </location>
</feature>
<gene>
    <name evidence="2" type="ORF">HNQ66_000926</name>
</gene>
<proteinExistence type="predicted"/>
<dbReference type="Pfam" id="PF06037">
    <property type="entry name" value="DUF922"/>
    <property type="match status" value="1"/>
</dbReference>
<dbReference type="Proteomes" id="UP000535406">
    <property type="component" value="Unassembled WGS sequence"/>
</dbReference>
<dbReference type="GO" id="GO:0008233">
    <property type="term" value="F:peptidase activity"/>
    <property type="evidence" value="ECO:0007669"/>
    <property type="project" value="UniProtKB-KW"/>
</dbReference>
<keyword evidence="1" id="KW-0732">Signal</keyword>
<comment type="caution">
    <text evidence="2">The sequence shown here is derived from an EMBL/GenBank/DDBJ whole genome shotgun (WGS) entry which is preliminary data.</text>
</comment>
<evidence type="ECO:0000313" key="3">
    <source>
        <dbReference type="Proteomes" id="UP000535406"/>
    </source>
</evidence>
<dbReference type="GO" id="GO:0006508">
    <property type="term" value="P:proteolysis"/>
    <property type="evidence" value="ECO:0007669"/>
    <property type="project" value="UniProtKB-KW"/>
</dbReference>